<reference evidence="5" key="1">
    <citation type="journal article" date="2014" name="Front. Microbiol.">
        <title>High frequency of phylogenetically diverse reductive dehalogenase-homologous genes in deep subseafloor sedimentary metagenomes.</title>
        <authorList>
            <person name="Kawai M."/>
            <person name="Futagami T."/>
            <person name="Toyoda A."/>
            <person name="Takaki Y."/>
            <person name="Nishi S."/>
            <person name="Hori S."/>
            <person name="Arai W."/>
            <person name="Tsubouchi T."/>
            <person name="Morono Y."/>
            <person name="Uchiyama I."/>
            <person name="Ito T."/>
            <person name="Fujiyama A."/>
            <person name="Inagaki F."/>
            <person name="Takami H."/>
        </authorList>
    </citation>
    <scope>NUCLEOTIDE SEQUENCE</scope>
    <source>
        <strain evidence="5">Expedition CK06-06</strain>
    </source>
</reference>
<evidence type="ECO:0000256" key="1">
    <source>
        <dbReference type="ARBA" id="ARBA00022598"/>
    </source>
</evidence>
<dbReference type="AlphaFoldDB" id="X1FIG3"/>
<dbReference type="Gene3D" id="3.40.50.12640">
    <property type="entry name" value="Phosphopantoate/pantothenate synthetase"/>
    <property type="match status" value="1"/>
</dbReference>
<dbReference type="GO" id="GO:0016874">
    <property type="term" value="F:ligase activity"/>
    <property type="evidence" value="ECO:0007669"/>
    <property type="project" value="UniProtKB-KW"/>
</dbReference>
<dbReference type="Pfam" id="PF02006">
    <property type="entry name" value="PPS_PS"/>
    <property type="match status" value="1"/>
</dbReference>
<keyword evidence="2" id="KW-0547">Nucleotide-binding</keyword>
<comment type="caution">
    <text evidence="5">The sequence shown here is derived from an EMBL/GenBank/DDBJ whole genome shotgun (WGS) entry which is preliminary data.</text>
</comment>
<dbReference type="GO" id="GO:0015937">
    <property type="term" value="P:coenzyme A biosynthetic process"/>
    <property type="evidence" value="ECO:0007669"/>
    <property type="project" value="UniProtKB-KW"/>
</dbReference>
<dbReference type="EMBL" id="BARU01011422">
    <property type="protein sequence ID" value="GAH44752.1"/>
    <property type="molecule type" value="Genomic_DNA"/>
</dbReference>
<dbReference type="InterPro" id="IPR038138">
    <property type="entry name" value="PPS/PS_sf"/>
</dbReference>
<feature type="non-terminal residue" evidence="5">
    <location>
        <position position="1"/>
    </location>
</feature>
<keyword evidence="3" id="KW-0067">ATP-binding</keyword>
<sequence>TREKISQAMKKDLVHETGLIAHGRGEAFDYLIGEKTLSIVNMAEKVAAAALLCADNPVISINGNVIALVGKECVNLSDCIPAKLEVNLFHRTKKCR</sequence>
<protein>
    <recommendedName>
        <fullName evidence="6">DUF137 domain-containing protein</fullName>
    </recommendedName>
</protein>
<accession>X1FIG3</accession>
<organism evidence="5">
    <name type="scientific">marine sediment metagenome</name>
    <dbReference type="NCBI Taxonomy" id="412755"/>
    <lineage>
        <taxon>unclassified sequences</taxon>
        <taxon>metagenomes</taxon>
        <taxon>ecological metagenomes</taxon>
    </lineage>
</organism>
<dbReference type="InterPro" id="IPR002855">
    <property type="entry name" value="PPS/PS"/>
</dbReference>
<evidence type="ECO:0000256" key="4">
    <source>
        <dbReference type="ARBA" id="ARBA00022993"/>
    </source>
</evidence>
<name>X1FIG3_9ZZZZ</name>
<gene>
    <name evidence="5" type="ORF">S03H2_21452</name>
</gene>
<evidence type="ECO:0008006" key="6">
    <source>
        <dbReference type="Google" id="ProtNLM"/>
    </source>
</evidence>
<proteinExistence type="predicted"/>
<dbReference type="PANTHER" id="PTHR40695:SF1">
    <property type="entry name" value="4-PHOSPHOPANTOATE--BETA-ALANINE LIGASE"/>
    <property type="match status" value="1"/>
</dbReference>
<keyword evidence="4" id="KW-0173">Coenzyme A biosynthesis</keyword>
<evidence type="ECO:0000256" key="3">
    <source>
        <dbReference type="ARBA" id="ARBA00022840"/>
    </source>
</evidence>
<dbReference type="PANTHER" id="PTHR40695">
    <property type="entry name" value="4-PHOSPHOPANTOATE--BETA-ALANINE LIGASE"/>
    <property type="match status" value="1"/>
</dbReference>
<dbReference type="GO" id="GO:0005524">
    <property type="term" value="F:ATP binding"/>
    <property type="evidence" value="ECO:0007669"/>
    <property type="project" value="UniProtKB-KW"/>
</dbReference>
<evidence type="ECO:0000313" key="5">
    <source>
        <dbReference type="EMBL" id="GAH44752.1"/>
    </source>
</evidence>
<evidence type="ECO:0000256" key="2">
    <source>
        <dbReference type="ARBA" id="ARBA00022741"/>
    </source>
</evidence>
<keyword evidence="1" id="KW-0436">Ligase</keyword>